<dbReference type="GO" id="GO:0070740">
    <property type="term" value="F:tubulin-glutamic acid ligase activity"/>
    <property type="evidence" value="ECO:0007669"/>
    <property type="project" value="TreeGrafter"/>
</dbReference>
<dbReference type="InterPro" id="IPR004344">
    <property type="entry name" value="TTL/TTLL_fam"/>
</dbReference>
<dbReference type="GO" id="GO:0005524">
    <property type="term" value="F:ATP binding"/>
    <property type="evidence" value="ECO:0007669"/>
    <property type="project" value="UniProtKB-UniRule"/>
</dbReference>
<evidence type="ECO:0000256" key="1">
    <source>
        <dbReference type="ARBA" id="ARBA00022598"/>
    </source>
</evidence>
<dbReference type="PANTHER" id="PTHR12241:SF159">
    <property type="entry name" value="TUBULIN-TYROSINE LIGASE-LIKE PROTEIN, CONSERVED"/>
    <property type="match status" value="1"/>
</dbReference>
<dbReference type="AlphaFoldDB" id="A0A640KML0"/>
<dbReference type="Proteomes" id="UP000419144">
    <property type="component" value="Unassembled WGS sequence"/>
</dbReference>
<evidence type="ECO:0000313" key="8">
    <source>
        <dbReference type="Proteomes" id="UP000419144"/>
    </source>
</evidence>
<gene>
    <name evidence="7" type="ORF">LtaPh_3023100</name>
</gene>
<dbReference type="SUPFAM" id="SSF56059">
    <property type="entry name" value="Glutathione synthetase ATP-binding domain-like"/>
    <property type="match status" value="1"/>
</dbReference>
<keyword evidence="2 4" id="KW-0547">Nucleotide-binding</keyword>
<dbReference type="PANTHER" id="PTHR12241">
    <property type="entry name" value="TUBULIN POLYGLUTAMYLASE"/>
    <property type="match status" value="1"/>
</dbReference>
<dbReference type="OrthoDB" id="202825at2759"/>
<dbReference type="GO" id="GO:0046872">
    <property type="term" value="F:metal ion binding"/>
    <property type="evidence" value="ECO:0007669"/>
    <property type="project" value="InterPro"/>
</dbReference>
<dbReference type="GO" id="GO:0000226">
    <property type="term" value="P:microtubule cytoskeleton organization"/>
    <property type="evidence" value="ECO:0007669"/>
    <property type="project" value="TreeGrafter"/>
</dbReference>
<evidence type="ECO:0000256" key="4">
    <source>
        <dbReference type="PROSITE-ProRule" id="PRU00409"/>
    </source>
</evidence>
<proteinExistence type="predicted"/>
<protein>
    <submittedName>
        <fullName evidence="7">Tubulin-tyrosine ligase-like protein</fullName>
    </submittedName>
</protein>
<dbReference type="PROSITE" id="PS51221">
    <property type="entry name" value="TTL"/>
    <property type="match status" value="1"/>
</dbReference>
<evidence type="ECO:0000313" key="7">
    <source>
        <dbReference type="EMBL" id="GET90833.1"/>
    </source>
</evidence>
<evidence type="ECO:0000256" key="2">
    <source>
        <dbReference type="ARBA" id="ARBA00022741"/>
    </source>
</evidence>
<feature type="domain" description="ATP-grasp" evidence="6">
    <location>
        <begin position="523"/>
        <end position="566"/>
    </location>
</feature>
<organism evidence="7 8">
    <name type="scientific">Leishmania tarentolae</name>
    <name type="common">Sauroleishmania tarentolae</name>
    <dbReference type="NCBI Taxonomy" id="5689"/>
    <lineage>
        <taxon>Eukaryota</taxon>
        <taxon>Discoba</taxon>
        <taxon>Euglenozoa</taxon>
        <taxon>Kinetoplastea</taxon>
        <taxon>Metakinetoplastina</taxon>
        <taxon>Trypanosomatida</taxon>
        <taxon>Trypanosomatidae</taxon>
        <taxon>Leishmaniinae</taxon>
        <taxon>Leishmania</taxon>
        <taxon>lizard Leishmania</taxon>
    </lineage>
</organism>
<dbReference type="Gene3D" id="3.30.470.20">
    <property type="entry name" value="ATP-grasp fold, B domain"/>
    <property type="match status" value="1"/>
</dbReference>
<dbReference type="InterPro" id="IPR011761">
    <property type="entry name" value="ATP-grasp"/>
</dbReference>
<dbReference type="PROSITE" id="PS50975">
    <property type="entry name" value="ATP_GRASP"/>
    <property type="match status" value="1"/>
</dbReference>
<name>A0A640KML0_LEITA</name>
<keyword evidence="3 4" id="KW-0067">ATP-binding</keyword>
<comment type="caution">
    <text evidence="7">The sequence shown here is derived from an EMBL/GenBank/DDBJ whole genome shotgun (WGS) entry which is preliminary data.</text>
</comment>
<feature type="compositionally biased region" description="Polar residues" evidence="5">
    <location>
        <begin position="376"/>
        <end position="392"/>
    </location>
</feature>
<evidence type="ECO:0000256" key="3">
    <source>
        <dbReference type="ARBA" id="ARBA00022840"/>
    </source>
</evidence>
<reference evidence="7" key="1">
    <citation type="submission" date="2019-11" db="EMBL/GenBank/DDBJ databases">
        <title>Leishmania tarentolae CDS.</title>
        <authorList>
            <person name="Goto Y."/>
            <person name="Yamagishi J."/>
        </authorList>
    </citation>
    <scope>NUCLEOTIDE SEQUENCE [LARGE SCALE GENOMIC DNA]</scope>
    <source>
        <strain evidence="7">Parrot Tar II</strain>
    </source>
</reference>
<dbReference type="VEuPathDB" id="TriTrypDB:LtaPh_3023100"/>
<feature type="region of interest" description="Disordered" evidence="5">
    <location>
        <begin position="362"/>
        <end position="394"/>
    </location>
</feature>
<dbReference type="GO" id="GO:0015631">
    <property type="term" value="F:tubulin binding"/>
    <property type="evidence" value="ECO:0007669"/>
    <property type="project" value="TreeGrafter"/>
</dbReference>
<evidence type="ECO:0000259" key="6">
    <source>
        <dbReference type="PROSITE" id="PS50975"/>
    </source>
</evidence>
<keyword evidence="8" id="KW-1185">Reference proteome</keyword>
<evidence type="ECO:0000256" key="5">
    <source>
        <dbReference type="SAM" id="MobiDB-lite"/>
    </source>
</evidence>
<feature type="region of interest" description="Disordered" evidence="5">
    <location>
        <begin position="417"/>
        <end position="446"/>
    </location>
</feature>
<dbReference type="Pfam" id="PF03133">
    <property type="entry name" value="TTL"/>
    <property type="match status" value="2"/>
</dbReference>
<keyword evidence="1" id="KW-0436">Ligase</keyword>
<dbReference type="EMBL" id="BLBS01000043">
    <property type="protein sequence ID" value="GET90833.1"/>
    <property type="molecule type" value="Genomic_DNA"/>
</dbReference>
<accession>A0A640KML0</accession>
<sequence>MLRHHGRLCAAAAAVAAKVGESVSSCSSKSSTLIQAVESASPMPVYLKPSSSPKRKPSFYFPRMREECPASYAFQPSSLGTALPLFSITSSSCEYYALRLPLLKAGFRRVPAEARDVASNLVWGRSMRFCELLRDGHSAPFLHFPTPDSVEQASYMDKARMTNPHQRHNHFPLSHANLGCKRGMAMNVRRAFKDALQRATTPGERRAVQSHYSHIPRTWFYPQEREGLVAAMKESPSNRHFIWKPARGSCGRGIVISQGGRVNAASWERIMEEIDSKAACKETRRLFSSYVVQEYIENPLLVEGRKVDLRLYVAVTSYNPLTVYWHEEGLVRFAAEPYSDVSNSSSSSINISGMEVRDGIALPDSLAGNPERENLRSCNRGNNNSGTASSSDDCTKQMDHRFRHLTNYSVGRRYAAMHGHSRSAPSLPTEANAVDGDTDASKPDAAAPELKWSLQRLWDYIDFRSLSTASGIRVAPSRRPSDAVREEIAQLITRTLMAVRPVVNDAVGRVPMPGSFFELYGFDVMLDTSLNPFLIEVNTLPSLESSSAFDYATKTNVVADLLNLAMLEPFERNMAPGSTLWNSSQLRPDLHCPLAAQDRGFVHTAETFDGDVLACSNAAESREEVELRIKDELAYARGFHRIFPAKTISGTSAQRLEIEGSATFSDSPTLPTLRQPLDSLAICPSYLADLHAYESQGLLSERDTWALASR</sequence>
<dbReference type="GO" id="GO:0036064">
    <property type="term" value="C:ciliary basal body"/>
    <property type="evidence" value="ECO:0007669"/>
    <property type="project" value="TreeGrafter"/>
</dbReference>